<accession>A0A6J5QH49</accession>
<gene>
    <name evidence="1" type="ORF">UFOVP1049_38</name>
</gene>
<protein>
    <submittedName>
        <fullName evidence="1">Uncharacterized protein</fullName>
    </submittedName>
</protein>
<reference evidence="1" key="1">
    <citation type="submission" date="2020-05" db="EMBL/GenBank/DDBJ databases">
        <authorList>
            <person name="Chiriac C."/>
            <person name="Salcher M."/>
            <person name="Ghai R."/>
            <person name="Kavagutti S V."/>
        </authorList>
    </citation>
    <scope>NUCLEOTIDE SEQUENCE</scope>
</reference>
<sequence>MRELYESEDDLARESKVIALVESAWKCKAVKLSIKYSLDYVLTRGDKALAFCEVKTRNYTMAEIGQFGGYLLSLGKWMAAKQISESSDLPFFLVVKTTDAVYYAEFRTGFFQPDDVLVRGRKDRDDWQDIEPCVLLDVNKFKKF</sequence>
<name>A0A6J5QH49_9CAUD</name>
<dbReference type="Pfam" id="PF24579">
    <property type="entry name" value="PDDEXK_14"/>
    <property type="match status" value="1"/>
</dbReference>
<dbReference type="EMBL" id="LR796986">
    <property type="protein sequence ID" value="CAB4180478.1"/>
    <property type="molecule type" value="Genomic_DNA"/>
</dbReference>
<dbReference type="InterPro" id="IPR057104">
    <property type="entry name" value="PDDEXK_14"/>
</dbReference>
<proteinExistence type="predicted"/>
<evidence type="ECO:0000313" key="1">
    <source>
        <dbReference type="EMBL" id="CAB4180478.1"/>
    </source>
</evidence>
<organism evidence="1">
    <name type="scientific">uncultured Caudovirales phage</name>
    <dbReference type="NCBI Taxonomy" id="2100421"/>
    <lineage>
        <taxon>Viruses</taxon>
        <taxon>Duplodnaviria</taxon>
        <taxon>Heunggongvirae</taxon>
        <taxon>Uroviricota</taxon>
        <taxon>Caudoviricetes</taxon>
        <taxon>Peduoviridae</taxon>
        <taxon>Maltschvirus</taxon>
        <taxon>Maltschvirus maltsch</taxon>
    </lineage>
</organism>